<dbReference type="CDD" id="cd00347">
    <property type="entry name" value="Flavin_utilizing_monoxygenases"/>
    <property type="match status" value="1"/>
</dbReference>
<dbReference type="PANTHER" id="PTHR30137">
    <property type="entry name" value="LUCIFERASE-LIKE MONOOXYGENASE"/>
    <property type="match status" value="1"/>
</dbReference>
<dbReference type="InterPro" id="IPR050766">
    <property type="entry name" value="Bact_Lucif_Oxidored"/>
</dbReference>
<dbReference type="Proteomes" id="UP001597169">
    <property type="component" value="Unassembled WGS sequence"/>
</dbReference>
<evidence type="ECO:0000313" key="5">
    <source>
        <dbReference type="Proteomes" id="UP001597169"/>
    </source>
</evidence>
<sequence length="362" mass="40331">MEKYHINPDAGLEFGIYTLGDHLPDPHTGKRISAQQRIHEIIEYAQLAEQAGIDFFSVGESHQDYFTTQAHSVVISAIAQATKKIKLGSSSTIVSTLDPVRVYEDFATIDLISDGRTEIIAGRASRIGNFALLGYDVHDYEELFEEKLELLMKINEQEVVNWSGQYRAPLRNAKVLPRPKNGWMPIWRAVGGPPASAIKAGYAGVPMYLATLGGPATSFKLSIDAYRQAAQRNGHDPAKLPISTAGLFHVAETSQQALKEAYPHTNIGMELINGRSYPKQHFAQGTDTHDVMNVGSPDQIIEKILYQHELFGHQRYIAQIDFGGVPFDRVKKNVELIATKILPAVKKYTAKKHNEKHKEETE</sequence>
<dbReference type="SUPFAM" id="SSF51679">
    <property type="entry name" value="Bacterial luciferase-like"/>
    <property type="match status" value="1"/>
</dbReference>
<evidence type="ECO:0000256" key="2">
    <source>
        <dbReference type="ARBA" id="ARBA00023033"/>
    </source>
</evidence>
<gene>
    <name evidence="4" type="ORF">ACFQ3J_00980</name>
</gene>
<name>A0ABW3PN59_9BACL</name>
<keyword evidence="2" id="KW-0503">Monooxygenase</keyword>
<protein>
    <submittedName>
        <fullName evidence="4">LLM class flavin-dependent oxidoreductase</fullName>
    </submittedName>
</protein>
<reference evidence="5" key="1">
    <citation type="journal article" date="2019" name="Int. J. Syst. Evol. Microbiol.">
        <title>The Global Catalogue of Microorganisms (GCM) 10K type strain sequencing project: providing services to taxonomists for standard genome sequencing and annotation.</title>
        <authorList>
            <consortium name="The Broad Institute Genomics Platform"/>
            <consortium name="The Broad Institute Genome Sequencing Center for Infectious Disease"/>
            <person name="Wu L."/>
            <person name="Ma J."/>
        </authorList>
    </citation>
    <scope>NUCLEOTIDE SEQUENCE [LARGE SCALE GENOMIC DNA]</scope>
    <source>
        <strain evidence="5">CCUG 53519</strain>
    </source>
</reference>
<accession>A0ABW3PN59</accession>
<evidence type="ECO:0000256" key="1">
    <source>
        <dbReference type="ARBA" id="ARBA00023002"/>
    </source>
</evidence>
<organism evidence="4 5">
    <name type="scientific">Paenibacillus provencensis</name>
    <dbReference type="NCBI Taxonomy" id="441151"/>
    <lineage>
        <taxon>Bacteria</taxon>
        <taxon>Bacillati</taxon>
        <taxon>Bacillota</taxon>
        <taxon>Bacilli</taxon>
        <taxon>Bacillales</taxon>
        <taxon>Paenibacillaceae</taxon>
        <taxon>Paenibacillus</taxon>
    </lineage>
</organism>
<feature type="domain" description="Luciferase-like" evidence="3">
    <location>
        <begin position="13"/>
        <end position="313"/>
    </location>
</feature>
<dbReference type="Pfam" id="PF00296">
    <property type="entry name" value="Bac_luciferase"/>
    <property type="match status" value="1"/>
</dbReference>
<dbReference type="InterPro" id="IPR011251">
    <property type="entry name" value="Luciferase-like_dom"/>
</dbReference>
<dbReference type="EMBL" id="JBHTKX010000001">
    <property type="protein sequence ID" value="MFD1126742.1"/>
    <property type="molecule type" value="Genomic_DNA"/>
</dbReference>
<proteinExistence type="predicted"/>
<dbReference type="InterPro" id="IPR036661">
    <property type="entry name" value="Luciferase-like_sf"/>
</dbReference>
<keyword evidence="5" id="KW-1185">Reference proteome</keyword>
<dbReference type="PANTHER" id="PTHR30137:SF8">
    <property type="entry name" value="BLR5498 PROTEIN"/>
    <property type="match status" value="1"/>
</dbReference>
<dbReference type="Gene3D" id="3.20.20.30">
    <property type="entry name" value="Luciferase-like domain"/>
    <property type="match status" value="1"/>
</dbReference>
<evidence type="ECO:0000259" key="3">
    <source>
        <dbReference type="Pfam" id="PF00296"/>
    </source>
</evidence>
<dbReference type="RefSeq" id="WP_251580832.1">
    <property type="nucleotide sequence ID" value="NZ_JBHTKX010000001.1"/>
</dbReference>
<comment type="caution">
    <text evidence="4">The sequence shown here is derived from an EMBL/GenBank/DDBJ whole genome shotgun (WGS) entry which is preliminary data.</text>
</comment>
<evidence type="ECO:0000313" key="4">
    <source>
        <dbReference type="EMBL" id="MFD1126742.1"/>
    </source>
</evidence>
<keyword evidence="1" id="KW-0560">Oxidoreductase</keyword>